<name>U6LPU6_9EIME</name>
<dbReference type="AlphaFoldDB" id="U6LPU6"/>
<dbReference type="VEuPathDB" id="ToxoDB:EBH_0003600"/>
<feature type="region of interest" description="Disordered" evidence="1">
    <location>
        <begin position="97"/>
        <end position="127"/>
    </location>
</feature>
<gene>
    <name evidence="2" type="ORF">EBH_0003600</name>
</gene>
<evidence type="ECO:0000313" key="3">
    <source>
        <dbReference type="Proteomes" id="UP000030750"/>
    </source>
</evidence>
<feature type="region of interest" description="Disordered" evidence="1">
    <location>
        <begin position="287"/>
        <end position="309"/>
    </location>
</feature>
<feature type="region of interest" description="Disordered" evidence="1">
    <location>
        <begin position="1"/>
        <end position="39"/>
    </location>
</feature>
<feature type="region of interest" description="Disordered" evidence="1">
    <location>
        <begin position="175"/>
        <end position="198"/>
    </location>
</feature>
<dbReference type="Proteomes" id="UP000030750">
    <property type="component" value="Unassembled WGS sequence"/>
</dbReference>
<keyword evidence="3" id="KW-1185">Reference proteome</keyword>
<dbReference type="EMBL" id="HG713120">
    <property type="protein sequence ID" value="CDJ52372.1"/>
    <property type="molecule type" value="Genomic_DNA"/>
</dbReference>
<evidence type="ECO:0000313" key="2">
    <source>
        <dbReference type="EMBL" id="CDJ52372.1"/>
    </source>
</evidence>
<protein>
    <submittedName>
        <fullName evidence="2">Uncharacterized protein</fullName>
    </submittedName>
</protein>
<feature type="compositionally biased region" description="Basic and acidic residues" evidence="1">
    <location>
        <begin position="184"/>
        <end position="194"/>
    </location>
</feature>
<sequence length="309" mass="33376">MADTRMGAPQQTAAEEQPMQAGDTSMGASDCCTPPNPSSELGLSCCNLSQGCNSSSDAAAAHQQQQQQQQQVSRQGYRQLFFDCNLHLVLQQLLRKNKTAGPPKDTLPSSDNAASEERNKEEEATAAAAELTDTEVARLMRQHLNILVSNQHATEADVVKAAKILEQRFLPRAANAPNAANSTKTEEQQPDTHSDANMLPSSAAVYRESVKLTASGTDETKASLRQLNRTAYTPDKEGGSDTEHNITGLVLSQTQDPQAMEADGNPEYLQGAVESPKFNATQDEIYAGGNDARGEYPRKKLCRGVPDRT</sequence>
<proteinExistence type="predicted"/>
<reference evidence="2" key="1">
    <citation type="submission" date="2013-10" db="EMBL/GenBank/DDBJ databases">
        <title>Genomic analysis of the causative agents of coccidiosis in chickens.</title>
        <authorList>
            <person name="Reid A.J."/>
            <person name="Blake D."/>
            <person name="Billington K."/>
            <person name="Browne H."/>
            <person name="Dunn M."/>
            <person name="Hung S."/>
            <person name="Kawahara F."/>
            <person name="Miranda-Saavedra D."/>
            <person name="Mourier T."/>
            <person name="Nagra H."/>
            <person name="Otto T.D."/>
            <person name="Rawlings N."/>
            <person name="Sanchez A."/>
            <person name="Sanders M."/>
            <person name="Subramaniam C."/>
            <person name="Tay Y."/>
            <person name="Dear P."/>
            <person name="Doerig C."/>
            <person name="Gruber A."/>
            <person name="Parkinson J."/>
            <person name="Shirley M."/>
            <person name="Wan K.L."/>
            <person name="Berriman M."/>
            <person name="Tomley F."/>
            <person name="Pain A."/>
        </authorList>
    </citation>
    <scope>NUCLEOTIDE SEQUENCE [LARGE SCALE GENOMIC DNA]</scope>
    <source>
        <strain evidence="2">Houghton</strain>
    </source>
</reference>
<dbReference type="OrthoDB" id="348000at2759"/>
<evidence type="ECO:0000256" key="1">
    <source>
        <dbReference type="SAM" id="MobiDB-lite"/>
    </source>
</evidence>
<reference evidence="2" key="2">
    <citation type="submission" date="2013-10" db="EMBL/GenBank/DDBJ databases">
        <authorList>
            <person name="Aslett M."/>
        </authorList>
    </citation>
    <scope>NUCLEOTIDE SEQUENCE [LARGE SCALE GENOMIC DNA]</scope>
    <source>
        <strain evidence="2">Houghton</strain>
    </source>
</reference>
<organism evidence="2 3">
    <name type="scientific">Eimeria brunetti</name>
    <dbReference type="NCBI Taxonomy" id="51314"/>
    <lineage>
        <taxon>Eukaryota</taxon>
        <taxon>Sar</taxon>
        <taxon>Alveolata</taxon>
        <taxon>Apicomplexa</taxon>
        <taxon>Conoidasida</taxon>
        <taxon>Coccidia</taxon>
        <taxon>Eucoccidiorida</taxon>
        <taxon>Eimeriorina</taxon>
        <taxon>Eimeriidae</taxon>
        <taxon>Eimeria</taxon>
    </lineage>
</organism>
<accession>U6LPU6</accession>